<protein>
    <submittedName>
        <fullName evidence="4">Glycosyl transferase family 1</fullName>
    </submittedName>
</protein>
<proteinExistence type="predicted"/>
<name>A0A1T3FFY3_ELIME</name>
<dbReference type="AlphaFoldDB" id="A0A1T3FFY3"/>
<dbReference type="SUPFAM" id="SSF53756">
    <property type="entry name" value="UDP-Glycosyltransferase/glycogen phosphorylase"/>
    <property type="match status" value="1"/>
</dbReference>
<gene>
    <name evidence="4" type="ORF">BMF97_12990</name>
</gene>
<dbReference type="RefSeq" id="WP_070904488.1">
    <property type="nucleotide sequence ID" value="NZ_CP016378.1"/>
</dbReference>
<evidence type="ECO:0000259" key="3">
    <source>
        <dbReference type="Pfam" id="PF13439"/>
    </source>
</evidence>
<accession>A0A1T3FFY3</accession>
<comment type="caution">
    <text evidence="4">The sequence shown here is derived from an EMBL/GenBank/DDBJ whole genome shotgun (WGS) entry which is preliminary data.</text>
</comment>
<dbReference type="Pfam" id="PF00534">
    <property type="entry name" value="Glycos_transf_1"/>
    <property type="match status" value="1"/>
</dbReference>
<evidence type="ECO:0000313" key="4">
    <source>
        <dbReference type="EMBL" id="OOH94269.1"/>
    </source>
</evidence>
<dbReference type="STRING" id="238.BBD35_12310"/>
<dbReference type="eggNOG" id="COG0438">
    <property type="taxonomic scope" value="Bacteria"/>
</dbReference>
<dbReference type="Pfam" id="PF13439">
    <property type="entry name" value="Glyco_transf_4"/>
    <property type="match status" value="1"/>
</dbReference>
<keyword evidence="5" id="KW-1185">Reference proteome</keyword>
<dbReference type="GO" id="GO:0009103">
    <property type="term" value="P:lipopolysaccharide biosynthetic process"/>
    <property type="evidence" value="ECO:0007669"/>
    <property type="project" value="TreeGrafter"/>
</dbReference>
<evidence type="ECO:0000256" key="1">
    <source>
        <dbReference type="ARBA" id="ARBA00022679"/>
    </source>
</evidence>
<dbReference type="GO" id="GO:0016757">
    <property type="term" value="F:glycosyltransferase activity"/>
    <property type="evidence" value="ECO:0007669"/>
    <property type="project" value="InterPro"/>
</dbReference>
<evidence type="ECO:0000259" key="2">
    <source>
        <dbReference type="Pfam" id="PF00534"/>
    </source>
</evidence>
<feature type="domain" description="Glycosyltransferase subfamily 4-like N-terminal" evidence="3">
    <location>
        <begin position="21"/>
        <end position="172"/>
    </location>
</feature>
<evidence type="ECO:0000313" key="5">
    <source>
        <dbReference type="Proteomes" id="UP000188947"/>
    </source>
</evidence>
<dbReference type="PANTHER" id="PTHR46401:SF2">
    <property type="entry name" value="GLYCOSYLTRANSFERASE WBBK-RELATED"/>
    <property type="match status" value="1"/>
</dbReference>
<keyword evidence="1 4" id="KW-0808">Transferase</keyword>
<dbReference type="Proteomes" id="UP000188947">
    <property type="component" value="Unassembled WGS sequence"/>
</dbReference>
<dbReference type="Gene3D" id="3.40.50.2000">
    <property type="entry name" value="Glycogen Phosphorylase B"/>
    <property type="match status" value="2"/>
</dbReference>
<feature type="domain" description="Glycosyl transferase family 1" evidence="2">
    <location>
        <begin position="186"/>
        <end position="337"/>
    </location>
</feature>
<dbReference type="PANTHER" id="PTHR46401">
    <property type="entry name" value="GLYCOSYLTRANSFERASE WBBK-RELATED"/>
    <property type="match status" value="1"/>
</dbReference>
<dbReference type="OrthoDB" id="791981at2"/>
<dbReference type="InterPro" id="IPR028098">
    <property type="entry name" value="Glyco_trans_4-like_N"/>
</dbReference>
<dbReference type="EMBL" id="MPOG01000014">
    <property type="protein sequence ID" value="OOH94269.1"/>
    <property type="molecule type" value="Genomic_DNA"/>
</dbReference>
<dbReference type="InterPro" id="IPR001296">
    <property type="entry name" value="Glyco_trans_1"/>
</dbReference>
<reference evidence="4 5" key="1">
    <citation type="submission" date="2016-11" db="EMBL/GenBank/DDBJ databases">
        <title>Genome sequence and comparative genomic analysis of clinical strain Elizabethkingia meningoseptica 61421 PRCM.</title>
        <authorList>
            <person name="Wang M."/>
            <person name="Hu S."/>
            <person name="Cao L."/>
            <person name="Jiang T."/>
            <person name="Zhou Y."/>
            <person name="Ming D."/>
        </authorList>
    </citation>
    <scope>NUCLEOTIDE SEQUENCE [LARGE SCALE GENOMIC DNA]</scope>
    <source>
        <strain evidence="4 5">61421 PRCM</strain>
    </source>
</reference>
<sequence length="365" mass="42937">MKRIEIMFILPDLRPDQEEYTVSMLLKYLPRNTFRPSVLLLHKENYYYTNLKKLNNVEIVQLSVGGKIRNSLTAILRQIKKRNPDIVFCNTRELNVYFAYFSYFFPRVKFITKLSDSFSKQLFRRSARFFYRFYNNYDKIIIPSEDTRNELIKTFKVEPRKLTKIYNSVDFDLIDRKFSDVQKPLYFDNDYKNVVTMGNMASSDEFEHLLHVFGQLKDEKVKLHILSDEKDRGKLQQKKNLMNLENVVFHSTMSNNPCAYIKYSDLFILSCKCDDSAATLLEAGSCGTYVLANNKLGALSEIIQPRINGDMLNIEKHESSARQIMELLQSNKSPESIRLSVESRFSKENVLKQYLDILEEICHFK</sequence>
<organism evidence="4 5">
    <name type="scientific">Elizabethkingia meningoseptica</name>
    <name type="common">Chryseobacterium meningosepticum</name>
    <dbReference type="NCBI Taxonomy" id="238"/>
    <lineage>
        <taxon>Bacteria</taxon>
        <taxon>Pseudomonadati</taxon>
        <taxon>Bacteroidota</taxon>
        <taxon>Flavobacteriia</taxon>
        <taxon>Flavobacteriales</taxon>
        <taxon>Weeksellaceae</taxon>
        <taxon>Elizabethkingia</taxon>
    </lineage>
</organism>